<dbReference type="SMART" id="SM00242">
    <property type="entry name" value="MYSc"/>
    <property type="match status" value="1"/>
</dbReference>
<comment type="similarity">
    <text evidence="6">Belongs to the TRAFAC class myosin-kinesin ATPase superfamily. Myosin family.</text>
</comment>
<feature type="domain" description="Myosin motor" evidence="9">
    <location>
        <begin position="1"/>
        <end position="476"/>
    </location>
</feature>
<dbReference type="Gene3D" id="3.40.850.10">
    <property type="entry name" value="Kinesin motor domain"/>
    <property type="match status" value="1"/>
</dbReference>
<dbReference type="GO" id="GO:0016459">
    <property type="term" value="C:myosin complex"/>
    <property type="evidence" value="ECO:0007669"/>
    <property type="project" value="UniProtKB-KW"/>
</dbReference>
<dbReference type="PRINTS" id="PR00193">
    <property type="entry name" value="MYOSINHEAVY"/>
</dbReference>
<accession>A0A1Y2AIH1</accession>
<keyword evidence="3 6" id="KW-0518">Myosin</keyword>
<keyword evidence="5 6" id="KW-0009">Actin-binding</keyword>
<proteinExistence type="inferred from homology"/>
<dbReference type="GO" id="GO:0016787">
    <property type="term" value="F:hydrolase activity"/>
    <property type="evidence" value="ECO:0007669"/>
    <property type="project" value="UniProtKB-KW"/>
</dbReference>
<dbReference type="InterPro" id="IPR036961">
    <property type="entry name" value="Kinesin_motor_dom_sf"/>
</dbReference>
<feature type="binding site" evidence="6">
    <location>
        <begin position="90"/>
        <end position="97"/>
    </location>
    <ligand>
        <name>ATP</name>
        <dbReference type="ChEBI" id="CHEBI:30616"/>
    </ligand>
</feature>
<dbReference type="InParanoid" id="A0A1Y2AIH1"/>
<keyword evidence="2 6" id="KW-0067">ATP-binding</keyword>
<dbReference type="Gene3D" id="1.20.120.720">
    <property type="entry name" value="Myosin VI head, motor domain, U50 subdomain"/>
    <property type="match status" value="1"/>
</dbReference>
<name>A0A1Y2AIH1_9TREE</name>
<comment type="caution">
    <text evidence="10">The sequence shown here is derived from an EMBL/GenBank/DDBJ whole genome shotgun (WGS) entry which is preliminary data.</text>
</comment>
<keyword evidence="1 6" id="KW-0547">Nucleotide-binding</keyword>
<sequence>MSICDLATLTPPPRNVSQVATILTDRWLQGQKYTRVGDITIAAGPTTKSSGSPQDGSHVSLKEPYLLDLAHKLWNRVRVDSVSQHVVAQGESGSGKTQNINALLACLIAEIPSRFCIDSFQKNASSLTRLLDSFGSASTPLSSQSSRFGKTIELLISTADEVLVSIKTHTFLLEQSRIFNATASKDESNYLALHQLASASELYPELHLEGKFSILPESSLDRDDLYDEWQATYRAMEMILGPVDAQASVSVLAGLLHLGNIDGHNSGHLVKSVATKLGLPHAQLQDYLFSKQFGGERFDKSPGEIVSAKNVLLSTLYGAFFQLLVGRSNSLMNSPDEDGRQATLSIALTDICGFESFPTNSVEQLVINLLNEEVHELYKDDMVHQCRSQLAMDGLTVPDIPDVLAIVTPSLEHSRKVLSILNDVSRNPKNSDEDLYKALNTHFDHPIIASDPNSIVIEHRMSKVSYNLAGMITKNRTSGAMHILDEMLQFAPSTLVEALYRKWRDPKSNTMINKPLGAKASDEIAELLRKLRKGSVWSLICIKPVIGQVTRQLASTCVAEMVGVLQVFWPIRIDIERFASQFCQGQSQAIETLLTHHLMPDEFIIGPHKVFLKNTALDVLLNNLSSTDQDIDEDGSSTATPPTTPLHSQPTNATSTRPTNPVSMQLYPSISSPVLDSFEMEFQPQHDEMDLTFDAGDAAMVDLQVELEEARELLALERRQNQELANQVSKMSYDHQLEVGQVAELGNMRQENFQLKLDQQQLIANIRSRVSKSENDERDLSLLRAENNRLERLNERQAQDILQALQTRDDLTTSVAEMTQFVTAISDTMRKQLASVCQLIGICTAPSTVPTPGSNITSVQSACNVIVTLAETFLNIPIAPGASRQEHRDQVARQLSRSFATMARSPVAGGYRTSLLALLVVQQLSTESTIRNLDAVEPIIRSYVESRFSILQTVERNPKLKADGLTRFLERTKDEVEGLGLRKSDVEWLMRKLFVELYAKVREKGLTDLSLDDVQSLEARMLTTD</sequence>
<keyword evidence="10" id="KW-0378">Hydrolase</keyword>
<dbReference type="PANTHER" id="PTHR13140">
    <property type="entry name" value="MYOSIN"/>
    <property type="match status" value="1"/>
</dbReference>
<evidence type="ECO:0000256" key="4">
    <source>
        <dbReference type="ARBA" id="ARBA00023175"/>
    </source>
</evidence>
<evidence type="ECO:0000313" key="10">
    <source>
        <dbReference type="EMBL" id="ORY22326.1"/>
    </source>
</evidence>
<dbReference type="PANTHER" id="PTHR13140:SF706">
    <property type="entry name" value="DILUTE CLASS UNCONVENTIONAL MYOSIN, ISOFORM C"/>
    <property type="match status" value="1"/>
</dbReference>
<feature type="compositionally biased region" description="Polar residues" evidence="8">
    <location>
        <begin position="636"/>
        <end position="663"/>
    </location>
</feature>
<keyword evidence="11" id="KW-1185">Reference proteome</keyword>
<evidence type="ECO:0000256" key="2">
    <source>
        <dbReference type="ARBA" id="ARBA00022840"/>
    </source>
</evidence>
<evidence type="ECO:0000256" key="3">
    <source>
        <dbReference type="ARBA" id="ARBA00023123"/>
    </source>
</evidence>
<dbReference type="GO" id="GO:0016020">
    <property type="term" value="C:membrane"/>
    <property type="evidence" value="ECO:0007669"/>
    <property type="project" value="TreeGrafter"/>
</dbReference>
<dbReference type="GO" id="GO:0051015">
    <property type="term" value="F:actin filament binding"/>
    <property type="evidence" value="ECO:0007669"/>
    <property type="project" value="TreeGrafter"/>
</dbReference>
<evidence type="ECO:0000256" key="6">
    <source>
        <dbReference type="PROSITE-ProRule" id="PRU00782"/>
    </source>
</evidence>
<dbReference type="GO" id="GO:0005737">
    <property type="term" value="C:cytoplasm"/>
    <property type="evidence" value="ECO:0007669"/>
    <property type="project" value="TreeGrafter"/>
</dbReference>
<dbReference type="GO" id="GO:0000146">
    <property type="term" value="F:microfilament motor activity"/>
    <property type="evidence" value="ECO:0007669"/>
    <property type="project" value="TreeGrafter"/>
</dbReference>
<keyword evidence="7" id="KW-0175">Coiled coil</keyword>
<feature type="coiled-coil region" evidence="7">
    <location>
        <begin position="773"/>
        <end position="800"/>
    </location>
</feature>
<dbReference type="Gene3D" id="1.20.58.530">
    <property type="match status" value="1"/>
</dbReference>
<dbReference type="InterPro" id="IPR001609">
    <property type="entry name" value="Myosin_head_motor_dom-like"/>
</dbReference>
<dbReference type="InterPro" id="IPR027417">
    <property type="entry name" value="P-loop_NTPase"/>
</dbReference>
<evidence type="ECO:0000256" key="8">
    <source>
        <dbReference type="SAM" id="MobiDB-lite"/>
    </source>
</evidence>
<evidence type="ECO:0000256" key="1">
    <source>
        <dbReference type="ARBA" id="ARBA00022741"/>
    </source>
</evidence>
<comment type="caution">
    <text evidence="6">Lacks conserved residue(s) required for the propagation of feature annotation.</text>
</comment>
<reference evidence="10 11" key="1">
    <citation type="submission" date="2016-07" db="EMBL/GenBank/DDBJ databases">
        <title>Pervasive Adenine N6-methylation of Active Genes in Fungi.</title>
        <authorList>
            <consortium name="DOE Joint Genome Institute"/>
            <person name="Mondo S.J."/>
            <person name="Dannebaum R.O."/>
            <person name="Kuo R.C."/>
            <person name="Labutti K."/>
            <person name="Haridas S."/>
            <person name="Kuo A."/>
            <person name="Salamov A."/>
            <person name="Ahrendt S.R."/>
            <person name="Lipzen A."/>
            <person name="Sullivan W."/>
            <person name="Andreopoulos W.B."/>
            <person name="Clum A."/>
            <person name="Lindquist E."/>
            <person name="Daum C."/>
            <person name="Ramamoorthy G.K."/>
            <person name="Gryganskyi A."/>
            <person name="Culley D."/>
            <person name="Magnuson J.K."/>
            <person name="James T.Y."/>
            <person name="O'Malley M.A."/>
            <person name="Stajich J.E."/>
            <person name="Spatafora J.W."/>
            <person name="Visel A."/>
            <person name="Grigoriev I.V."/>
        </authorList>
    </citation>
    <scope>NUCLEOTIDE SEQUENCE [LARGE SCALE GENOMIC DNA]</scope>
    <source>
        <strain evidence="10 11">68-887.2</strain>
    </source>
</reference>
<keyword evidence="4 6" id="KW-0505">Motor protein</keyword>
<dbReference type="GO" id="GO:0007015">
    <property type="term" value="P:actin filament organization"/>
    <property type="evidence" value="ECO:0007669"/>
    <property type="project" value="TreeGrafter"/>
</dbReference>
<dbReference type="AlphaFoldDB" id="A0A1Y2AIH1"/>
<dbReference type="Gene3D" id="1.10.10.820">
    <property type="match status" value="1"/>
</dbReference>
<dbReference type="PROSITE" id="PS51456">
    <property type="entry name" value="MYOSIN_MOTOR"/>
    <property type="match status" value="1"/>
</dbReference>
<evidence type="ECO:0000313" key="11">
    <source>
        <dbReference type="Proteomes" id="UP000193986"/>
    </source>
</evidence>
<evidence type="ECO:0000259" key="9">
    <source>
        <dbReference type="PROSITE" id="PS51456"/>
    </source>
</evidence>
<dbReference type="EMBL" id="MCFC01000095">
    <property type="protein sequence ID" value="ORY22326.1"/>
    <property type="molecule type" value="Genomic_DNA"/>
</dbReference>
<feature type="coiled-coil region" evidence="7">
    <location>
        <begin position="700"/>
        <end position="727"/>
    </location>
</feature>
<protein>
    <submittedName>
        <fullName evidence="10">p-loop containing nucleoside triphosphate hydrolase protein</fullName>
    </submittedName>
</protein>
<dbReference type="STRING" id="71784.A0A1Y2AIH1"/>
<feature type="region of interest" description="Disordered" evidence="8">
    <location>
        <begin position="628"/>
        <end position="663"/>
    </location>
</feature>
<dbReference type="SUPFAM" id="SSF52540">
    <property type="entry name" value="P-loop containing nucleoside triphosphate hydrolases"/>
    <property type="match status" value="1"/>
</dbReference>
<organism evidence="10 11">
    <name type="scientific">Naematelia encephala</name>
    <dbReference type="NCBI Taxonomy" id="71784"/>
    <lineage>
        <taxon>Eukaryota</taxon>
        <taxon>Fungi</taxon>
        <taxon>Dikarya</taxon>
        <taxon>Basidiomycota</taxon>
        <taxon>Agaricomycotina</taxon>
        <taxon>Tremellomycetes</taxon>
        <taxon>Tremellales</taxon>
        <taxon>Naemateliaceae</taxon>
        <taxon>Naematelia</taxon>
    </lineage>
</organism>
<evidence type="ECO:0000256" key="5">
    <source>
        <dbReference type="ARBA" id="ARBA00023203"/>
    </source>
</evidence>
<dbReference type="OrthoDB" id="5987715at2759"/>
<dbReference type="GO" id="GO:0005524">
    <property type="term" value="F:ATP binding"/>
    <property type="evidence" value="ECO:0007669"/>
    <property type="project" value="UniProtKB-UniRule"/>
</dbReference>
<evidence type="ECO:0000256" key="7">
    <source>
        <dbReference type="SAM" id="Coils"/>
    </source>
</evidence>
<dbReference type="Proteomes" id="UP000193986">
    <property type="component" value="Unassembled WGS sequence"/>
</dbReference>
<gene>
    <name evidence="10" type="ORF">BCR39DRAFT_386506</name>
</gene>
<dbReference type="Pfam" id="PF00063">
    <property type="entry name" value="Myosin_head"/>
    <property type="match status" value="1"/>
</dbReference>